<feature type="transmembrane region" description="Helical" evidence="8">
    <location>
        <begin position="199"/>
        <end position="218"/>
    </location>
</feature>
<dbReference type="InterPro" id="IPR000522">
    <property type="entry name" value="ABC_transptr_permease_BtuC"/>
</dbReference>
<evidence type="ECO:0000256" key="6">
    <source>
        <dbReference type="ARBA" id="ARBA00022989"/>
    </source>
</evidence>
<comment type="subcellular location">
    <subcellularLocation>
        <location evidence="1">Cell membrane</location>
        <topology evidence="1">Multi-pass membrane protein</topology>
    </subcellularLocation>
</comment>
<organism evidence="9 10">
    <name type="scientific">Brucella tritici</name>
    <dbReference type="NCBI Taxonomy" id="94626"/>
    <lineage>
        <taxon>Bacteria</taxon>
        <taxon>Pseudomonadati</taxon>
        <taxon>Pseudomonadota</taxon>
        <taxon>Alphaproteobacteria</taxon>
        <taxon>Hyphomicrobiales</taxon>
        <taxon>Brucellaceae</taxon>
        <taxon>Brucella/Ochrobactrum group</taxon>
        <taxon>Brucella</taxon>
    </lineage>
</organism>
<feature type="transmembrane region" description="Helical" evidence="8">
    <location>
        <begin position="449"/>
        <end position="468"/>
    </location>
</feature>
<dbReference type="SUPFAM" id="SSF81345">
    <property type="entry name" value="ABC transporter involved in vitamin B12 uptake, BtuC"/>
    <property type="match status" value="2"/>
</dbReference>
<keyword evidence="7 8" id="KW-0472">Membrane</keyword>
<feature type="transmembrane region" description="Helical" evidence="8">
    <location>
        <begin position="120"/>
        <end position="138"/>
    </location>
</feature>
<comment type="similarity">
    <text evidence="2">Belongs to the binding-protein-dependent transport system permease family. FecCD subfamily.</text>
</comment>
<comment type="caution">
    <text evidence="9">The sequence shown here is derived from an EMBL/GenBank/DDBJ whole genome shotgun (WGS) entry which is preliminary data.</text>
</comment>
<evidence type="ECO:0000256" key="2">
    <source>
        <dbReference type="ARBA" id="ARBA00007935"/>
    </source>
</evidence>
<dbReference type="EMBL" id="WBVY01000002">
    <property type="protein sequence ID" value="KAB2658086.1"/>
    <property type="molecule type" value="Genomic_DNA"/>
</dbReference>
<gene>
    <name evidence="9" type="primary">fhuB</name>
    <name evidence="9" type="ORF">F9K94_07760</name>
</gene>
<evidence type="ECO:0000313" key="9">
    <source>
        <dbReference type="EMBL" id="KAB2658086.1"/>
    </source>
</evidence>
<feature type="transmembrane region" description="Helical" evidence="8">
    <location>
        <begin position="252"/>
        <end position="271"/>
    </location>
</feature>
<dbReference type="PROSITE" id="PS51257">
    <property type="entry name" value="PROKAR_LIPOPROTEIN"/>
    <property type="match status" value="1"/>
</dbReference>
<dbReference type="PANTHER" id="PTHR30472">
    <property type="entry name" value="FERRIC ENTEROBACTIN TRANSPORT SYSTEM PERMEASE PROTEIN"/>
    <property type="match status" value="1"/>
</dbReference>
<sequence length="659" mass="68312">MRVAKPSDKYLGANAFIFWGMLACLAAILSACQFGRAINSVTAASDATMLNHIIAFDVVLPRQAMALICGAGLGVSGLLLQQVLRNALAEPSTLGIAAGAQLAMTVGIVYLPAAYIAREWLALAGGLASVTLVLALNWKRTLEPASVILCGMIVSLTATAASTALILANGEYVFSLFVWGGGSLEQQSWEPVLSLGPRVLVATGLSFVLLRPLTLLSLDNTNAKSLGLSLATSRLIVIAIAVWLASSITAEVGILGFVGLIAPALAQLSGARRFKAKLLAAPAIGAILLWLTDGLVVLVQDVSGDRLPTGAATALLGGPLLLWMLPRLRIFEWPSGTPEQSVARRKHPALFLLVLASLIIVAIAVALWLGRGPDGWTIASGPQFHALLQFRAPRLMLAALSGAMLALAGAVLQRMTGNPLASPEVLGVGLGAGAGLAVVLLVSGTASLYAQWTGAAVGAMLALVFILTIATRSGFGAGKLLLAGVGLGAMVSSILTAIIATGSPQAFVLLSWLSGTGTQVASAQLWIAGMALVTSATILFGLSRWLDLLPLGNVAMQSLGLPVVSSRLVIVLISALLTAIASMMIGPLSFIGLIAPHLARNFGLHTPRRFLLASMMIGAFLMILTDWLARMAAFPYNLPLGLFASLIGGICLVYVLSRR</sequence>
<dbReference type="Pfam" id="PF01032">
    <property type="entry name" value="FecCD"/>
    <property type="match status" value="2"/>
</dbReference>
<feature type="transmembrane region" description="Helical" evidence="8">
    <location>
        <begin position="92"/>
        <end position="114"/>
    </location>
</feature>
<name>A0A7V7VVT4_9HYPH</name>
<dbReference type="InterPro" id="IPR037294">
    <property type="entry name" value="ABC_BtuC-like"/>
</dbReference>
<feature type="transmembrane region" description="Helical" evidence="8">
    <location>
        <begin position="424"/>
        <end position="443"/>
    </location>
</feature>
<keyword evidence="4" id="KW-1003">Cell membrane</keyword>
<keyword evidence="5 8" id="KW-0812">Transmembrane</keyword>
<dbReference type="CDD" id="cd06550">
    <property type="entry name" value="TM_ABC_iron-siderophores_like"/>
    <property type="match status" value="2"/>
</dbReference>
<feature type="transmembrane region" description="Helical" evidence="8">
    <location>
        <begin position="278"/>
        <end position="299"/>
    </location>
</feature>
<feature type="transmembrane region" description="Helical" evidence="8">
    <location>
        <begin position="145"/>
        <end position="168"/>
    </location>
</feature>
<feature type="transmembrane region" description="Helical" evidence="8">
    <location>
        <begin position="349"/>
        <end position="370"/>
    </location>
</feature>
<proteinExistence type="inferred from homology"/>
<reference evidence="9 10" key="1">
    <citation type="submission" date="2019-09" db="EMBL/GenBank/DDBJ databases">
        <title>Taxonomic organization of the family Brucellaceae based on a phylogenomic approach.</title>
        <authorList>
            <person name="Leclercq S."/>
            <person name="Cloeckaert A."/>
            <person name="Zygmunt M.S."/>
        </authorList>
    </citation>
    <scope>NUCLEOTIDE SEQUENCE [LARGE SCALE GENOMIC DNA]</scope>
    <source>
        <strain evidence="9 10">TA93</strain>
    </source>
</reference>
<dbReference type="GO" id="GO:0022857">
    <property type="term" value="F:transmembrane transporter activity"/>
    <property type="evidence" value="ECO:0007669"/>
    <property type="project" value="InterPro"/>
</dbReference>
<dbReference type="GO" id="GO:0033214">
    <property type="term" value="P:siderophore-iron import into cell"/>
    <property type="evidence" value="ECO:0007669"/>
    <property type="project" value="TreeGrafter"/>
</dbReference>
<protein>
    <submittedName>
        <fullName evidence="9">Fe(3+)-hydroxamate ABC transporter permease FhuB</fullName>
    </submittedName>
</protein>
<dbReference type="Gene3D" id="1.10.3470.10">
    <property type="entry name" value="ABC transporter involved in vitamin B12 uptake, BtuC"/>
    <property type="match status" value="2"/>
</dbReference>
<evidence type="ECO:0000313" key="10">
    <source>
        <dbReference type="Proteomes" id="UP000460650"/>
    </source>
</evidence>
<evidence type="ECO:0000256" key="5">
    <source>
        <dbReference type="ARBA" id="ARBA00022692"/>
    </source>
</evidence>
<evidence type="ECO:0000256" key="1">
    <source>
        <dbReference type="ARBA" id="ARBA00004651"/>
    </source>
</evidence>
<accession>A0A7V7VVT4</accession>
<feature type="transmembrane region" description="Helical" evidence="8">
    <location>
        <begin position="636"/>
        <end position="656"/>
    </location>
</feature>
<feature type="transmembrane region" description="Helical" evidence="8">
    <location>
        <begin position="390"/>
        <end position="412"/>
    </location>
</feature>
<feature type="transmembrane region" description="Helical" evidence="8">
    <location>
        <begin position="579"/>
        <end position="598"/>
    </location>
</feature>
<keyword evidence="3" id="KW-0813">Transport</keyword>
<feature type="transmembrane region" description="Helical" evidence="8">
    <location>
        <begin position="480"/>
        <end position="503"/>
    </location>
</feature>
<feature type="transmembrane region" description="Helical" evidence="8">
    <location>
        <begin position="59"/>
        <end position="80"/>
    </location>
</feature>
<feature type="transmembrane region" description="Helical" evidence="8">
    <location>
        <begin position="225"/>
        <end position="246"/>
    </location>
</feature>
<dbReference type="NCBIfam" id="NF007866">
    <property type="entry name" value="PRK10577.1-2"/>
    <property type="match status" value="1"/>
</dbReference>
<dbReference type="Proteomes" id="UP000460650">
    <property type="component" value="Unassembled WGS sequence"/>
</dbReference>
<feature type="transmembrane region" description="Helical" evidence="8">
    <location>
        <begin position="311"/>
        <end position="328"/>
    </location>
</feature>
<dbReference type="GO" id="GO:0005886">
    <property type="term" value="C:plasma membrane"/>
    <property type="evidence" value="ECO:0007669"/>
    <property type="project" value="UniProtKB-SubCell"/>
</dbReference>
<feature type="transmembrane region" description="Helical" evidence="8">
    <location>
        <begin position="554"/>
        <end position="573"/>
    </location>
</feature>
<evidence type="ECO:0000256" key="7">
    <source>
        <dbReference type="ARBA" id="ARBA00023136"/>
    </source>
</evidence>
<keyword evidence="6 8" id="KW-1133">Transmembrane helix</keyword>
<feature type="transmembrane region" description="Helical" evidence="8">
    <location>
        <begin position="610"/>
        <end position="630"/>
    </location>
</feature>
<feature type="transmembrane region" description="Helical" evidence="8">
    <location>
        <begin position="523"/>
        <end position="542"/>
    </location>
</feature>
<evidence type="ECO:0000256" key="4">
    <source>
        <dbReference type="ARBA" id="ARBA00022475"/>
    </source>
</evidence>
<dbReference type="AlphaFoldDB" id="A0A7V7VVT4"/>
<evidence type="ECO:0000256" key="8">
    <source>
        <dbReference type="SAM" id="Phobius"/>
    </source>
</evidence>
<evidence type="ECO:0000256" key="3">
    <source>
        <dbReference type="ARBA" id="ARBA00022448"/>
    </source>
</evidence>
<dbReference type="PANTHER" id="PTHR30472:SF37">
    <property type="entry name" value="FE(3+) DICITRATE TRANSPORT SYSTEM PERMEASE PROTEIN FECD-RELATED"/>
    <property type="match status" value="1"/>
</dbReference>